<dbReference type="HOGENOM" id="CLU_028770_0_0_1"/>
<keyword evidence="10" id="KW-1071">Ligand-gated ion channel</keyword>
<keyword evidence="2" id="KW-0813">Transport</keyword>
<dbReference type="eggNOG" id="KOG1052">
    <property type="taxonomic scope" value="Eukaryota"/>
</dbReference>
<dbReference type="OMA" id="PYTPGYC"/>
<evidence type="ECO:0000256" key="5">
    <source>
        <dbReference type="ARBA" id="ARBA00022989"/>
    </source>
</evidence>
<feature type="domain" description="Ionotropic glutamate receptor L-glutamate and glycine-binding" evidence="13">
    <location>
        <begin position="216"/>
        <end position="278"/>
    </location>
</feature>
<dbReference type="AlphaFoldDB" id="Q17P78"/>
<protein>
    <submittedName>
        <fullName evidence="14">AAEL000413-PA</fullName>
    </submittedName>
</protein>
<dbReference type="PaxDb" id="7159-AAEL000413-PA"/>
<evidence type="ECO:0000256" key="10">
    <source>
        <dbReference type="ARBA" id="ARBA00023286"/>
    </source>
</evidence>
<evidence type="ECO:0000256" key="2">
    <source>
        <dbReference type="ARBA" id="ARBA00022448"/>
    </source>
</evidence>
<evidence type="ECO:0000256" key="8">
    <source>
        <dbReference type="ARBA" id="ARBA00023170"/>
    </source>
</evidence>
<evidence type="ECO:0000256" key="9">
    <source>
        <dbReference type="ARBA" id="ARBA00023180"/>
    </source>
</evidence>
<dbReference type="PANTHER" id="PTHR42643:SF30">
    <property type="entry name" value="IONOTROPIC RECEPTOR 40A-RELATED"/>
    <property type="match status" value="1"/>
</dbReference>
<reference evidence="14" key="2">
    <citation type="journal article" date="2007" name="Science">
        <title>Genome sequence of Aedes aegypti, a major arbovirus vector.</title>
        <authorList>
            <person name="Nene V."/>
            <person name="Wortman J.R."/>
            <person name="Lawson D."/>
            <person name="Haas B."/>
            <person name="Kodira C."/>
            <person name="Tu Z.J."/>
            <person name="Loftus B."/>
            <person name="Xi Z."/>
            <person name="Megy K."/>
            <person name="Grabherr M."/>
            <person name="Ren Q."/>
            <person name="Zdobnov E.M."/>
            <person name="Lobo N.F."/>
            <person name="Campbell K.S."/>
            <person name="Brown S.E."/>
            <person name="Bonaldo M.F."/>
            <person name="Zhu J."/>
            <person name="Sinkins S.P."/>
            <person name="Hogenkamp D.G."/>
            <person name="Amedeo P."/>
            <person name="Arensburger P."/>
            <person name="Atkinson P.W."/>
            <person name="Bidwell S."/>
            <person name="Biedler J."/>
            <person name="Birney E."/>
            <person name="Bruggner R.V."/>
            <person name="Costas J."/>
            <person name="Coy M.R."/>
            <person name="Crabtree J."/>
            <person name="Crawford M."/>
            <person name="Debruyn B."/>
            <person name="Decaprio D."/>
            <person name="Eiglmeier K."/>
            <person name="Eisenstadt E."/>
            <person name="El-Dorry H."/>
            <person name="Gelbart W.M."/>
            <person name="Gomes S.L."/>
            <person name="Hammond M."/>
            <person name="Hannick L.I."/>
            <person name="Hogan J.R."/>
            <person name="Holmes M.H."/>
            <person name="Jaffe D."/>
            <person name="Johnston J.S."/>
            <person name="Kennedy R.C."/>
            <person name="Koo H."/>
            <person name="Kravitz S."/>
            <person name="Kriventseva E.V."/>
            <person name="Kulp D."/>
            <person name="Labutti K."/>
            <person name="Lee E."/>
            <person name="Li S."/>
            <person name="Lovin D.D."/>
            <person name="Mao C."/>
            <person name="Mauceli E."/>
            <person name="Menck C.F."/>
            <person name="Miller J.R."/>
            <person name="Montgomery P."/>
            <person name="Mori A."/>
            <person name="Nascimento A.L."/>
            <person name="Naveira H.F."/>
            <person name="Nusbaum C."/>
            <person name="O'leary S."/>
            <person name="Orvis J."/>
            <person name="Pertea M."/>
            <person name="Quesneville H."/>
            <person name="Reidenbach K.R."/>
            <person name="Rogers Y.H."/>
            <person name="Roth C.W."/>
            <person name="Schneider J.R."/>
            <person name="Schatz M."/>
            <person name="Shumway M."/>
            <person name="Stanke M."/>
            <person name="Stinson E.O."/>
            <person name="Tubio J.M."/>
            <person name="Vanzee J.P."/>
            <person name="Verjovski-Almeida S."/>
            <person name="Werner D."/>
            <person name="White O."/>
            <person name="Wyder S."/>
            <person name="Zeng Q."/>
            <person name="Zhao Q."/>
            <person name="Zhao Y."/>
            <person name="Hill C.A."/>
            <person name="Raikhel A.S."/>
            <person name="Soares M.B."/>
            <person name="Knudson D.L."/>
            <person name="Lee N.H."/>
            <person name="Galagan J."/>
            <person name="Salzberg S.L."/>
            <person name="Paulsen I.T."/>
            <person name="Dimopoulos G."/>
            <person name="Collins F.H."/>
            <person name="Birren B."/>
            <person name="Fraser-Liggett C.M."/>
            <person name="Severson D.W."/>
        </authorList>
    </citation>
    <scope>NUCLEOTIDE SEQUENCE [LARGE SCALE GENOMIC DNA]</scope>
    <source>
        <strain evidence="14">Liverpool</strain>
    </source>
</reference>
<name>Q17P78_AEDAE</name>
<gene>
    <name evidence="14" type="ORF">AaeL_AAEL000413</name>
</gene>
<evidence type="ECO:0000256" key="7">
    <source>
        <dbReference type="ARBA" id="ARBA00023136"/>
    </source>
</evidence>
<dbReference type="Pfam" id="PF10613">
    <property type="entry name" value="Lig_chan-Glu_bd"/>
    <property type="match status" value="1"/>
</dbReference>
<dbReference type="Proteomes" id="UP000682892">
    <property type="component" value="Unassembled WGS sequence"/>
</dbReference>
<evidence type="ECO:0000256" key="6">
    <source>
        <dbReference type="ARBA" id="ARBA00023065"/>
    </source>
</evidence>
<evidence type="ECO:0000313" key="14">
    <source>
        <dbReference type="EMBL" id="EAT48555.1"/>
    </source>
</evidence>
<evidence type="ECO:0000256" key="12">
    <source>
        <dbReference type="SAM" id="Phobius"/>
    </source>
</evidence>
<dbReference type="InterPro" id="IPR052192">
    <property type="entry name" value="Insect_Ionotropic_Sensory_Rcpt"/>
</dbReference>
<proteinExistence type="predicted"/>
<keyword evidence="9" id="KW-0325">Glycoprotein</keyword>
<evidence type="ECO:0000256" key="11">
    <source>
        <dbReference type="ARBA" id="ARBA00023303"/>
    </source>
</evidence>
<keyword evidence="5 12" id="KW-1133">Transmembrane helix</keyword>
<accession>Q17P78</accession>
<dbReference type="InterPro" id="IPR056198">
    <property type="entry name" value="LBD_receptor"/>
</dbReference>
<dbReference type="PANTHER" id="PTHR42643">
    <property type="entry name" value="IONOTROPIC RECEPTOR 20A-RELATED"/>
    <property type="match status" value="1"/>
</dbReference>
<dbReference type="Gene3D" id="3.40.190.10">
    <property type="entry name" value="Periplasmic binding protein-like II"/>
    <property type="match status" value="1"/>
</dbReference>
<dbReference type="GO" id="GO:0015276">
    <property type="term" value="F:ligand-gated monoatomic ion channel activity"/>
    <property type="evidence" value="ECO:0007669"/>
    <property type="project" value="InterPro"/>
</dbReference>
<keyword evidence="7 12" id="KW-0472">Membrane</keyword>
<dbReference type="SMART" id="SM00918">
    <property type="entry name" value="Lig_chan-Glu_bd"/>
    <property type="match status" value="1"/>
</dbReference>
<comment type="subcellular location">
    <subcellularLocation>
        <location evidence="1">Cell membrane</location>
        <topology evidence="1">Multi-pass membrane protein</topology>
    </subcellularLocation>
</comment>
<dbReference type="PhylomeDB" id="Q17P78"/>
<dbReference type="InterPro" id="IPR019594">
    <property type="entry name" value="Glu/Gly-bd"/>
</dbReference>
<reference evidence="14" key="3">
    <citation type="submission" date="2012-09" db="EMBL/GenBank/DDBJ databases">
        <authorList>
            <consortium name="VectorBase"/>
        </authorList>
    </citation>
    <scope>NUCLEOTIDE SEQUENCE</scope>
    <source>
        <strain evidence="14">Liverpool</strain>
    </source>
</reference>
<evidence type="ECO:0000256" key="3">
    <source>
        <dbReference type="ARBA" id="ARBA00022475"/>
    </source>
</evidence>
<keyword evidence="3" id="KW-1003">Cell membrane</keyword>
<evidence type="ECO:0000259" key="13">
    <source>
        <dbReference type="SMART" id="SM00918"/>
    </source>
</evidence>
<dbReference type="EMBL" id="CH477193">
    <property type="protein sequence ID" value="EAT48555.1"/>
    <property type="molecule type" value="Genomic_DNA"/>
</dbReference>
<evidence type="ECO:0000256" key="4">
    <source>
        <dbReference type="ARBA" id="ARBA00022692"/>
    </source>
</evidence>
<dbReference type="VEuPathDB" id="VectorBase:AAEL015150"/>
<keyword evidence="4 12" id="KW-0812">Transmembrane</keyword>
<keyword evidence="6" id="KW-0406">Ion transport</keyword>
<keyword evidence="11" id="KW-0407">Ion channel</keyword>
<dbReference type="SUPFAM" id="SSF53850">
    <property type="entry name" value="Periplasmic binding protein-like II"/>
    <property type="match status" value="1"/>
</dbReference>
<keyword evidence="8" id="KW-0675">Receptor</keyword>
<reference evidence="14" key="1">
    <citation type="submission" date="2005-10" db="EMBL/GenBank/DDBJ databases">
        <authorList>
            <person name="Loftus B.J."/>
            <person name="Nene V.M."/>
            <person name="Hannick L.I."/>
            <person name="Bidwell S."/>
            <person name="Haas B."/>
            <person name="Amedeo P."/>
            <person name="Orvis J."/>
            <person name="Wortman J.R."/>
            <person name="White O.R."/>
            <person name="Salzberg S."/>
            <person name="Shumway M."/>
            <person name="Koo H."/>
            <person name="Zhao Y."/>
            <person name="Holmes M."/>
            <person name="Miller J."/>
            <person name="Schatz M."/>
            <person name="Pop M."/>
            <person name="Pai G."/>
            <person name="Utterback T."/>
            <person name="Rogers Y.-H."/>
            <person name="Kravitz S."/>
            <person name="Fraser C.M."/>
        </authorList>
    </citation>
    <scope>NUCLEOTIDE SEQUENCE</scope>
    <source>
        <strain evidence="14">Liverpool</strain>
    </source>
</reference>
<evidence type="ECO:0000256" key="1">
    <source>
        <dbReference type="ARBA" id="ARBA00004651"/>
    </source>
</evidence>
<evidence type="ECO:0000313" key="15">
    <source>
        <dbReference type="Proteomes" id="UP000682892"/>
    </source>
</evidence>
<dbReference type="GO" id="GO:0005886">
    <property type="term" value="C:plasma membrane"/>
    <property type="evidence" value="ECO:0007669"/>
    <property type="project" value="UniProtKB-SubCell"/>
</dbReference>
<feature type="transmembrane region" description="Helical" evidence="12">
    <location>
        <begin position="333"/>
        <end position="351"/>
    </location>
</feature>
<dbReference type="Gene3D" id="1.10.287.70">
    <property type="match status" value="1"/>
</dbReference>
<organism evidence="14 15">
    <name type="scientific">Aedes aegypti</name>
    <name type="common">Yellowfever mosquito</name>
    <name type="synonym">Culex aegypti</name>
    <dbReference type="NCBI Taxonomy" id="7159"/>
    <lineage>
        <taxon>Eukaryota</taxon>
        <taxon>Metazoa</taxon>
        <taxon>Ecdysozoa</taxon>
        <taxon>Arthropoda</taxon>
        <taxon>Hexapoda</taxon>
        <taxon>Insecta</taxon>
        <taxon>Pterygota</taxon>
        <taxon>Neoptera</taxon>
        <taxon>Endopterygota</taxon>
        <taxon>Diptera</taxon>
        <taxon>Nematocera</taxon>
        <taxon>Culicoidea</taxon>
        <taxon>Culicidae</taxon>
        <taxon>Culicinae</taxon>
        <taxon>Aedini</taxon>
        <taxon>Aedes</taxon>
        <taxon>Stegomyia</taxon>
    </lineage>
</organism>
<dbReference type="Pfam" id="PF24061">
    <property type="entry name" value="LBD_receptor"/>
    <property type="match status" value="1"/>
</dbReference>
<sequence>MNFYECKDALEPISQNSNFYSNVIVEILQTYYSDSHVPVQINWLALDPNKATNQDDLINQVLRSKSEKPNLMFHMANILQRRPFFYNLIFVDGYAAFVHLMRNFSSAMYDFSGLYTIVMNDAPVNFDVISKIFSDMWSLGIANTILLNAHLRAEQEVIRIFSYFPYTPGYCGVANPILIHSVYFNDIDNSSVNLFRNRFKTFHNCSLTVGTFEIRPFIIIDPTEDTEQPKISGFEADLVKIVSERLNFHPIYRFTPNKTQWGILGKPNDTGLINMVYRGEVDIGIGCLSLTKERYELLKAGTSHYTAKLVFAIPAGRLYTPLEKLLRPFESKMWIAIGLCISLAIVAVICIENSDLKHYFLDKDGDHPIMNLINIVFGNSILTSTEKCSARVVLFSWIYYCFVVRSVYQSLLFQYLQQEQQWPQVETIDDIEKEKLTYYMSDVDVCIGEKSE</sequence>